<reference evidence="4 5" key="1">
    <citation type="submission" date="2015-12" db="EMBL/GenBank/DDBJ databases">
        <title>Draft genome sequence of Moniliophthora roreri, the causal agent of frosty pod rot of cacao.</title>
        <authorList>
            <person name="Aime M.C."/>
            <person name="Diaz-Valderrama J.R."/>
            <person name="Kijpornyongpan T."/>
            <person name="Phillips-Mora W."/>
        </authorList>
    </citation>
    <scope>NUCLEOTIDE SEQUENCE [LARGE SCALE GENOMIC DNA]</scope>
    <source>
        <strain evidence="4 5">MCA 2952</strain>
    </source>
</reference>
<proteinExistence type="predicted"/>
<keyword evidence="2" id="KW-0732">Signal</keyword>
<dbReference type="PANTHER" id="PTHR10963:SF24">
    <property type="entry name" value="GLYCOSIDASE C21B10.07-RELATED"/>
    <property type="match status" value="1"/>
</dbReference>
<gene>
    <name evidence="4" type="ORF">WG66_7969</name>
</gene>
<feature type="chain" id="PRO_5006902041" description="GH16 domain-containing protein" evidence="2">
    <location>
        <begin position="19"/>
        <end position="391"/>
    </location>
</feature>
<organism evidence="4 5">
    <name type="scientific">Moniliophthora roreri</name>
    <name type="common">Frosty pod rot fungus</name>
    <name type="synonym">Monilia roreri</name>
    <dbReference type="NCBI Taxonomy" id="221103"/>
    <lineage>
        <taxon>Eukaryota</taxon>
        <taxon>Fungi</taxon>
        <taxon>Dikarya</taxon>
        <taxon>Basidiomycota</taxon>
        <taxon>Agaricomycotina</taxon>
        <taxon>Agaricomycetes</taxon>
        <taxon>Agaricomycetidae</taxon>
        <taxon>Agaricales</taxon>
        <taxon>Marasmiineae</taxon>
        <taxon>Marasmiaceae</taxon>
        <taxon>Moniliophthora</taxon>
    </lineage>
</organism>
<protein>
    <recommendedName>
        <fullName evidence="3">GH16 domain-containing protein</fullName>
    </recommendedName>
</protein>
<dbReference type="PANTHER" id="PTHR10963">
    <property type="entry name" value="GLYCOSYL HYDROLASE-RELATED"/>
    <property type="match status" value="1"/>
</dbReference>
<dbReference type="eggNOG" id="ENOG502R1AI">
    <property type="taxonomic scope" value="Eukaryota"/>
</dbReference>
<dbReference type="Pfam" id="PF26113">
    <property type="entry name" value="GH16_XgeA"/>
    <property type="match status" value="1"/>
</dbReference>
<feature type="region of interest" description="Disordered" evidence="1">
    <location>
        <begin position="323"/>
        <end position="363"/>
    </location>
</feature>
<name>A0A0W0FTI0_MONRR</name>
<dbReference type="GO" id="GO:0009251">
    <property type="term" value="P:glucan catabolic process"/>
    <property type="evidence" value="ECO:0007669"/>
    <property type="project" value="TreeGrafter"/>
</dbReference>
<dbReference type="PROSITE" id="PS51762">
    <property type="entry name" value="GH16_2"/>
    <property type="match status" value="1"/>
</dbReference>
<evidence type="ECO:0000256" key="1">
    <source>
        <dbReference type="SAM" id="MobiDB-lite"/>
    </source>
</evidence>
<dbReference type="AlphaFoldDB" id="A0A0W0FTI0"/>
<evidence type="ECO:0000256" key="2">
    <source>
        <dbReference type="SAM" id="SignalP"/>
    </source>
</evidence>
<dbReference type="EMBL" id="LATX01001675">
    <property type="protein sequence ID" value="KTB39434.1"/>
    <property type="molecule type" value="Genomic_DNA"/>
</dbReference>
<comment type="caution">
    <text evidence="4">The sequence shown here is derived from an EMBL/GenBank/DDBJ whole genome shotgun (WGS) entry which is preliminary data.</text>
</comment>
<dbReference type="InterPro" id="IPR050546">
    <property type="entry name" value="Glycosyl_Hydrlase_16"/>
</dbReference>
<feature type="signal peptide" evidence="2">
    <location>
        <begin position="1"/>
        <end position="18"/>
    </location>
</feature>
<feature type="region of interest" description="Disordered" evidence="1">
    <location>
        <begin position="158"/>
        <end position="178"/>
    </location>
</feature>
<evidence type="ECO:0000313" key="4">
    <source>
        <dbReference type="EMBL" id="KTB39434.1"/>
    </source>
</evidence>
<dbReference type="GO" id="GO:0004553">
    <property type="term" value="F:hydrolase activity, hydrolyzing O-glycosyl compounds"/>
    <property type="evidence" value="ECO:0007669"/>
    <property type="project" value="InterPro"/>
</dbReference>
<dbReference type="Proteomes" id="UP000054988">
    <property type="component" value="Unassembled WGS sequence"/>
</dbReference>
<dbReference type="InterPro" id="IPR013320">
    <property type="entry name" value="ConA-like_dom_sf"/>
</dbReference>
<feature type="compositionally biased region" description="Polar residues" evidence="1">
    <location>
        <begin position="323"/>
        <end position="342"/>
    </location>
</feature>
<sequence>MFSPRLIALALLASTVSAQTWTLSHDFAGENFFNGFDFNDNATDTTGSYGFIHFIGTSPAKDDLAYIRQGRAIIKVDNTTVGNPLDDRFGRNTILLESKDRISINSLLMFDAFHIPYGCSVWSGLWTLGSDWPREGEIDIIEGVNRVTKNQYALHNEPGLCKQPGNGDQQSGSTTYEDCSADKDNRGCSVLDPSTNSYGSGFASSQGGLYAMLWDETGIKLWFFERSRIPAGTDKNPDPSSWPKPSAFYPATTCDPKTAFGPQKIRLYTNICGAWAGNDGVWKETCGDVAPVCADVVRNPRTYDNAYWDINYLRIFTSTGSPASEPTIQTSTGLRPTSTLGSPTGAAAASNSTGPSTNGNNAGLSGREAGHLSYIMGGMLLSSSVVFVLGI</sequence>
<feature type="compositionally biased region" description="Low complexity" evidence="1">
    <location>
        <begin position="349"/>
        <end position="363"/>
    </location>
</feature>
<evidence type="ECO:0000259" key="3">
    <source>
        <dbReference type="PROSITE" id="PS51762"/>
    </source>
</evidence>
<feature type="compositionally biased region" description="Polar residues" evidence="1">
    <location>
        <begin position="166"/>
        <end position="177"/>
    </location>
</feature>
<dbReference type="Gene3D" id="2.60.120.200">
    <property type="match status" value="1"/>
</dbReference>
<feature type="domain" description="GH16" evidence="3">
    <location>
        <begin position="1"/>
        <end position="284"/>
    </location>
</feature>
<dbReference type="SUPFAM" id="SSF49899">
    <property type="entry name" value="Concanavalin A-like lectins/glucanases"/>
    <property type="match status" value="1"/>
</dbReference>
<evidence type="ECO:0000313" key="5">
    <source>
        <dbReference type="Proteomes" id="UP000054988"/>
    </source>
</evidence>
<dbReference type="InterPro" id="IPR000757">
    <property type="entry name" value="Beta-glucanase-like"/>
</dbReference>
<accession>A0A0W0FTI0</accession>